<accession>A0A662ZEW2</accession>
<dbReference type="Proteomes" id="UP000243745">
    <property type="component" value="Unassembled WGS sequence"/>
</dbReference>
<proteinExistence type="predicted"/>
<reference evidence="1 2" key="1">
    <citation type="submission" date="2016-10" db="EMBL/GenBank/DDBJ databases">
        <authorList>
            <person name="Varghese N."/>
            <person name="Submissions S."/>
        </authorList>
    </citation>
    <scope>NUCLEOTIDE SEQUENCE [LARGE SCALE GENOMIC DNA]</scope>
    <source>
        <strain evidence="1 2">DSM 1361</strain>
    </source>
</reference>
<name>A0A662ZEW2_9GAMM</name>
<gene>
    <name evidence="1" type="ORF">SAMN02910344_00353</name>
</gene>
<dbReference type="OrthoDB" id="9805698at2"/>
<organism evidence="1 2">
    <name type="scientific">Ruminobacter amylophilus</name>
    <dbReference type="NCBI Taxonomy" id="867"/>
    <lineage>
        <taxon>Bacteria</taxon>
        <taxon>Pseudomonadati</taxon>
        <taxon>Pseudomonadota</taxon>
        <taxon>Gammaproteobacteria</taxon>
        <taxon>Aeromonadales</taxon>
        <taxon>Succinivibrionaceae</taxon>
        <taxon>Ruminobacter</taxon>
    </lineage>
</organism>
<dbReference type="AlphaFoldDB" id="A0A662ZEW2"/>
<sequence>MLRKIVNVLKTSDSIEEMQTVREELLELFPLMRRALNFDQKHYSHQYFLWEHSLHTVLNLPRNLDDDMLYLGAFLHDIAKPDAQCRGKDPDDPNMHYYHHPEMSEVLVREQVLPELERRDIRLSDEEKTRLLFYVRHHDDNMLSDNSRCASVRKLIEEAGEDTVRKLMLLEVADAYAHNLIDIVRERIRVCEMLTGDYFGTFAKACMSDV</sequence>
<dbReference type="RefSeq" id="WP_143066430.1">
    <property type="nucleotide sequence ID" value="NZ_FOXF01000004.1"/>
</dbReference>
<dbReference type="InterPro" id="IPR003607">
    <property type="entry name" value="HD/PDEase_dom"/>
</dbReference>
<dbReference type="EMBL" id="FOXF01000004">
    <property type="protein sequence ID" value="SFP06959.1"/>
    <property type="molecule type" value="Genomic_DNA"/>
</dbReference>
<dbReference type="CDD" id="cd00077">
    <property type="entry name" value="HDc"/>
    <property type="match status" value="1"/>
</dbReference>
<keyword evidence="2" id="KW-1185">Reference proteome</keyword>
<dbReference type="SUPFAM" id="SSF109604">
    <property type="entry name" value="HD-domain/PDEase-like"/>
    <property type="match status" value="1"/>
</dbReference>
<evidence type="ECO:0008006" key="3">
    <source>
        <dbReference type="Google" id="ProtNLM"/>
    </source>
</evidence>
<protein>
    <recommendedName>
        <fullName evidence="3">HD domain-containing protein</fullName>
    </recommendedName>
</protein>
<evidence type="ECO:0000313" key="2">
    <source>
        <dbReference type="Proteomes" id="UP000243745"/>
    </source>
</evidence>
<evidence type="ECO:0000313" key="1">
    <source>
        <dbReference type="EMBL" id="SFP06959.1"/>
    </source>
</evidence>
<dbReference type="Gene3D" id="1.10.3090.10">
    <property type="entry name" value="cca-adding enzyme, domain 2"/>
    <property type="match status" value="1"/>
</dbReference>